<sequence length="107" mass="12367">MGHSRKIATCCYCGRRSELVLSGRVQHELSCGSCGAPLHNMKRVPSQPVPPEVSGVQPREKTYYRDPYPQARPESYKPHKTRKQKRRKPWGRKLFEEIVDAVEDIFD</sequence>
<evidence type="ECO:0000313" key="4">
    <source>
        <dbReference type="Proteomes" id="UP000051086"/>
    </source>
</evidence>
<reference evidence="2 4" key="1">
    <citation type="submission" date="2015-09" db="EMBL/GenBank/DDBJ databases">
        <authorList>
            <person name="Rodrigo-Torres L."/>
            <person name="Arahal D.R."/>
        </authorList>
    </citation>
    <scope>NUCLEOTIDE SEQUENCE [LARGE SCALE GENOMIC DNA]</scope>
    <source>
        <strain evidence="2 4">CECT 5118</strain>
    </source>
</reference>
<dbReference type="AlphaFoldDB" id="A0A0P1FWA2"/>
<protein>
    <submittedName>
        <fullName evidence="3">Uncharacterized protein</fullName>
    </submittedName>
</protein>
<evidence type="ECO:0000313" key="2">
    <source>
        <dbReference type="EMBL" id="CUH69651.1"/>
    </source>
</evidence>
<evidence type="ECO:0000313" key="5">
    <source>
        <dbReference type="Proteomes" id="UP000051887"/>
    </source>
</evidence>
<evidence type="ECO:0000256" key="1">
    <source>
        <dbReference type="SAM" id="MobiDB-lite"/>
    </source>
</evidence>
<name>A0A0P1FWA2_9RHOB</name>
<dbReference type="Proteomes" id="UP000051887">
    <property type="component" value="Unassembled WGS sequence"/>
</dbReference>
<organism evidence="3 5">
    <name type="scientific">Thalassovita autumnalis</name>
    <dbReference type="NCBI Taxonomy" id="2072972"/>
    <lineage>
        <taxon>Bacteria</taxon>
        <taxon>Pseudomonadati</taxon>
        <taxon>Pseudomonadota</taxon>
        <taxon>Alphaproteobacteria</taxon>
        <taxon>Rhodobacterales</taxon>
        <taxon>Roseobacteraceae</taxon>
        <taxon>Thalassovita</taxon>
    </lineage>
</organism>
<gene>
    <name evidence="2" type="ORF">TL5118_03620</name>
    <name evidence="3" type="ORF">TL5120_02860</name>
</gene>
<dbReference type="OrthoDB" id="7868311at2"/>
<dbReference type="EMBL" id="CYSB01000040">
    <property type="protein sequence ID" value="CUH69651.1"/>
    <property type="molecule type" value="Genomic_DNA"/>
</dbReference>
<evidence type="ECO:0000313" key="3">
    <source>
        <dbReference type="EMBL" id="CUH73054.1"/>
    </source>
</evidence>
<proteinExistence type="predicted"/>
<dbReference type="Proteomes" id="UP000051086">
    <property type="component" value="Unassembled WGS sequence"/>
</dbReference>
<keyword evidence="4" id="KW-1185">Reference proteome</keyword>
<reference evidence="3 5" key="2">
    <citation type="submission" date="2015-09" db="EMBL/GenBank/DDBJ databases">
        <authorList>
            <consortium name="Swine Surveillance"/>
        </authorList>
    </citation>
    <scope>NUCLEOTIDE SEQUENCE [LARGE SCALE GENOMIC DNA]</scope>
    <source>
        <strain evidence="3 5">5120</strain>
    </source>
</reference>
<feature type="region of interest" description="Disordered" evidence="1">
    <location>
        <begin position="40"/>
        <end position="89"/>
    </location>
</feature>
<dbReference type="EMBL" id="CYSC01000035">
    <property type="protein sequence ID" value="CUH73054.1"/>
    <property type="molecule type" value="Genomic_DNA"/>
</dbReference>
<accession>A0A0P1FWA2</accession>
<feature type="compositionally biased region" description="Basic residues" evidence="1">
    <location>
        <begin position="78"/>
        <end position="89"/>
    </location>
</feature>